<reference evidence="5" key="1">
    <citation type="submission" date="2025-08" db="UniProtKB">
        <authorList>
            <consortium name="RefSeq"/>
        </authorList>
    </citation>
    <scope>IDENTIFICATION</scope>
</reference>
<evidence type="ECO:0000256" key="1">
    <source>
        <dbReference type="ARBA" id="ARBA00005771"/>
    </source>
</evidence>
<protein>
    <submittedName>
        <fullName evidence="5">Uncharacterized protein LOC112044107</fullName>
    </submittedName>
</protein>
<dbReference type="PANTHER" id="PTHR11783">
    <property type="entry name" value="SULFOTRANSFERASE SULT"/>
    <property type="match status" value="1"/>
</dbReference>
<evidence type="ECO:0000313" key="5">
    <source>
        <dbReference type="RefSeq" id="XP_052737838.1"/>
    </source>
</evidence>
<proteinExistence type="inferred from homology"/>
<accession>A0ABM3LFI3</accession>
<sequence length="708" mass="83527">MDEKRIVDFPYEFEELDDNEVQNFYSGVKADYITVGPKKYFMTTGYLSAAAKIYNFPVKSEDTFIVTFPKSGTTMTQELVWLLCNNLDYERAKSINLSERSPFLEISTLFSFEDFPMTEEEKQKFVKSQIPTTHEDIEKMPSPRFIKTHLPLSLLPPYLLDTTKVVYVARDPRDVAVSFYKFQKFLRILTPDKEFKQYWKFFLRNHIPWTPYFDNVLEAWEQRNHPNMLFLFYEDMVKDLPGTVRLVANFYNKSLSEEQVNELADHLRFDNFKQNKSVNMEDMKDLGIFTSDGAFIRKGKPGGWRKYFDEEMAAEAEEWIAKHLRDTDFRFPHLDIYYNDNERIASANRLLVLTKLLCCEVVLLSILFVAMDKKRIENFPYDFEELDPQENEEITNCIRGYKEEFIRVGPKKYFVQKRYVSVAAAIYNFPLRSDDTYVITFTKSGTTLTQELVWLICNNLDYEKAASTILNKRFPFLEVAALVPAEELSYISEDQKKVIKQRLMPNTIKEITEMASPRFIKSHMPMSLLPPSLLDKTKVVYMMRDPRDVAVSYYHHLKLMKQMKPDKEFKPFWNYFVSDNIFWAPFFDHVLEAWEKRNHPNMLFLIYEDVIKDMPGTVRRVADFFGKTISDEQVNKLADHLGFDNFKKNKSVNMEHLQESGVFTSEGAFIRKGQPGEWREYFDEEMTAQAEEWIAKNLRGTDLRLPNC</sequence>
<dbReference type="InterPro" id="IPR027417">
    <property type="entry name" value="P-loop_NTPase"/>
</dbReference>
<dbReference type="RefSeq" id="XP_052737838.1">
    <property type="nucleotide sequence ID" value="XM_052881878.1"/>
</dbReference>
<dbReference type="GeneID" id="112044107"/>
<dbReference type="Proteomes" id="UP001652582">
    <property type="component" value="Chromosome 5"/>
</dbReference>
<dbReference type="InterPro" id="IPR000863">
    <property type="entry name" value="Sulfotransferase_dom"/>
</dbReference>
<dbReference type="SUPFAM" id="SSF52540">
    <property type="entry name" value="P-loop containing nucleoside triphosphate hydrolases"/>
    <property type="match status" value="2"/>
</dbReference>
<keyword evidence="2" id="KW-0808">Transferase</keyword>
<dbReference type="Pfam" id="PF00685">
    <property type="entry name" value="Sulfotransfer_1"/>
    <property type="match status" value="2"/>
</dbReference>
<feature type="domain" description="Sulfotransferase" evidence="3">
    <location>
        <begin position="61"/>
        <end position="327"/>
    </location>
</feature>
<comment type="similarity">
    <text evidence="1">Belongs to the sulfotransferase 1 family.</text>
</comment>
<organism evidence="4 5">
    <name type="scientific">Bicyclus anynana</name>
    <name type="common">Squinting bush brown butterfly</name>
    <dbReference type="NCBI Taxonomy" id="110368"/>
    <lineage>
        <taxon>Eukaryota</taxon>
        <taxon>Metazoa</taxon>
        <taxon>Ecdysozoa</taxon>
        <taxon>Arthropoda</taxon>
        <taxon>Hexapoda</taxon>
        <taxon>Insecta</taxon>
        <taxon>Pterygota</taxon>
        <taxon>Neoptera</taxon>
        <taxon>Endopterygota</taxon>
        <taxon>Lepidoptera</taxon>
        <taxon>Glossata</taxon>
        <taxon>Ditrysia</taxon>
        <taxon>Papilionoidea</taxon>
        <taxon>Nymphalidae</taxon>
        <taxon>Satyrinae</taxon>
        <taxon>Satyrini</taxon>
        <taxon>Mycalesina</taxon>
        <taxon>Bicyclus</taxon>
    </lineage>
</organism>
<evidence type="ECO:0000259" key="3">
    <source>
        <dbReference type="Pfam" id="PF00685"/>
    </source>
</evidence>
<evidence type="ECO:0000313" key="4">
    <source>
        <dbReference type="Proteomes" id="UP001652582"/>
    </source>
</evidence>
<name>A0ABM3LFI3_BICAN</name>
<gene>
    <name evidence="5" type="primary">LOC112044107</name>
</gene>
<feature type="domain" description="Sulfotransferase" evidence="3">
    <location>
        <begin position="434"/>
        <end position="701"/>
    </location>
</feature>
<evidence type="ECO:0000256" key="2">
    <source>
        <dbReference type="ARBA" id="ARBA00022679"/>
    </source>
</evidence>
<dbReference type="Gene3D" id="3.40.50.300">
    <property type="entry name" value="P-loop containing nucleotide triphosphate hydrolases"/>
    <property type="match status" value="2"/>
</dbReference>
<keyword evidence="4" id="KW-1185">Reference proteome</keyword>